<evidence type="ECO:0000256" key="1">
    <source>
        <dbReference type="SAM" id="MobiDB-lite"/>
    </source>
</evidence>
<name>A0A2G5V9X8_9PELO</name>
<comment type="caution">
    <text evidence="2">The sequence shown here is derived from an EMBL/GenBank/DDBJ whole genome shotgun (WGS) entry which is preliminary data.</text>
</comment>
<dbReference type="PANTHER" id="PTHR36497">
    <property type="entry name" value="PROTEIN CBG17883"/>
    <property type="match status" value="1"/>
</dbReference>
<proteinExistence type="predicted"/>
<dbReference type="AlphaFoldDB" id="A0A2G5V9X8"/>
<sequence>MRSCIMNRFHHRLRLCRLTRRFGRNHKFSIVILNFVKFANEHLFRPHHMNCLISVPGVETIRLSFTAAPALELQLQSSSSRAPAPELQLQSSSSGAPAPELQLQSSSSRAPAPEL</sequence>
<dbReference type="EMBL" id="PDUG01000002">
    <property type="protein sequence ID" value="PIC48594.1"/>
    <property type="molecule type" value="Genomic_DNA"/>
</dbReference>
<keyword evidence="3" id="KW-1185">Reference proteome</keyword>
<reference evidence="3" key="1">
    <citation type="submission" date="2017-10" db="EMBL/GenBank/DDBJ databases">
        <title>Rapid genome shrinkage in a self-fertile nematode reveals novel sperm competition proteins.</title>
        <authorList>
            <person name="Yin D."/>
            <person name="Schwarz E.M."/>
            <person name="Thomas C.G."/>
            <person name="Felde R.L."/>
            <person name="Korf I.F."/>
            <person name="Cutter A.D."/>
            <person name="Schartner C.M."/>
            <person name="Ralston E.J."/>
            <person name="Meyer B.J."/>
            <person name="Haag E.S."/>
        </authorList>
    </citation>
    <scope>NUCLEOTIDE SEQUENCE [LARGE SCALE GENOMIC DNA]</scope>
    <source>
        <strain evidence="3">JU1422</strain>
    </source>
</reference>
<accession>A0A2G5V9X8</accession>
<dbReference type="PANTHER" id="PTHR36497:SF1">
    <property type="entry name" value="PROTEIN CBG17883"/>
    <property type="match status" value="1"/>
</dbReference>
<evidence type="ECO:0000313" key="3">
    <source>
        <dbReference type="Proteomes" id="UP000230233"/>
    </source>
</evidence>
<protein>
    <submittedName>
        <fullName evidence="2">Uncharacterized protein</fullName>
    </submittedName>
</protein>
<organism evidence="2 3">
    <name type="scientific">Caenorhabditis nigoni</name>
    <dbReference type="NCBI Taxonomy" id="1611254"/>
    <lineage>
        <taxon>Eukaryota</taxon>
        <taxon>Metazoa</taxon>
        <taxon>Ecdysozoa</taxon>
        <taxon>Nematoda</taxon>
        <taxon>Chromadorea</taxon>
        <taxon>Rhabditida</taxon>
        <taxon>Rhabditina</taxon>
        <taxon>Rhabditomorpha</taxon>
        <taxon>Rhabditoidea</taxon>
        <taxon>Rhabditidae</taxon>
        <taxon>Peloderinae</taxon>
        <taxon>Caenorhabditis</taxon>
    </lineage>
</organism>
<evidence type="ECO:0000313" key="2">
    <source>
        <dbReference type="EMBL" id="PIC48594.1"/>
    </source>
</evidence>
<gene>
    <name evidence="2" type="primary">Cnig_chr_II.g7505</name>
    <name evidence="2" type="ORF">B9Z55_007505</name>
</gene>
<feature type="region of interest" description="Disordered" evidence="1">
    <location>
        <begin position="76"/>
        <end position="115"/>
    </location>
</feature>
<dbReference type="Proteomes" id="UP000230233">
    <property type="component" value="Chromosome II"/>
</dbReference>